<geneLocation type="plasmid" evidence="2">
    <name>unnamed</name>
</geneLocation>
<organism evidence="2">
    <name type="scientific">Acinetobacter baumannii</name>
    <dbReference type="NCBI Taxonomy" id="470"/>
    <lineage>
        <taxon>Bacteria</taxon>
        <taxon>Pseudomonadati</taxon>
        <taxon>Pseudomonadota</taxon>
        <taxon>Gammaproteobacteria</taxon>
        <taxon>Moraxellales</taxon>
        <taxon>Moraxellaceae</taxon>
        <taxon>Acinetobacter</taxon>
        <taxon>Acinetobacter calcoaceticus/baumannii complex</taxon>
    </lineage>
</organism>
<protein>
    <submittedName>
        <fullName evidence="2">Uncharacterized protein</fullName>
    </submittedName>
</protein>
<feature type="transmembrane region" description="Helical" evidence="1">
    <location>
        <begin position="15"/>
        <end position="35"/>
    </location>
</feature>
<proteinExistence type="predicted"/>
<keyword evidence="1" id="KW-0812">Transmembrane</keyword>
<accession>A0A8E5A4J1</accession>
<name>A0A8E5A4J1_ACIBA</name>
<dbReference type="EMBL" id="MT802098">
    <property type="protein sequence ID" value="QQZ45447.1"/>
    <property type="molecule type" value="Genomic_DNA"/>
</dbReference>
<reference evidence="2" key="1">
    <citation type="submission" date="2020-07" db="EMBL/GenBank/DDBJ databases">
        <title>Evolution mechanism of Acinetobacter baumannii in China.</title>
        <authorList>
            <person name="Li H."/>
        </authorList>
    </citation>
    <scope>NUCLEOTIDE SEQUENCE</scope>
    <source>
        <plasmid evidence="2">unnamed</plasmid>
    </source>
</reference>
<keyword evidence="1" id="KW-0472">Membrane</keyword>
<evidence type="ECO:0000256" key="1">
    <source>
        <dbReference type="SAM" id="Phobius"/>
    </source>
</evidence>
<dbReference type="AlphaFoldDB" id="A0A8E5A4J1"/>
<sequence length="43" mass="5215">MKITNRRRSEIRKNLWKWCSICIIFLSLIIIFFSLKVDIFGVI</sequence>
<dbReference type="EMBL" id="MT802097">
    <property type="protein sequence ID" value="QQZ45337.1"/>
    <property type="molecule type" value="Genomic_DNA"/>
</dbReference>
<evidence type="ECO:0000313" key="2">
    <source>
        <dbReference type="EMBL" id="QQZ45447.1"/>
    </source>
</evidence>
<keyword evidence="1" id="KW-1133">Transmembrane helix</keyword>
<keyword evidence="2" id="KW-0614">Plasmid</keyword>